<dbReference type="SUPFAM" id="SSF57667">
    <property type="entry name" value="beta-beta-alpha zinc fingers"/>
    <property type="match status" value="1"/>
</dbReference>
<feature type="compositionally biased region" description="Polar residues" evidence="8">
    <location>
        <begin position="278"/>
        <end position="296"/>
    </location>
</feature>
<dbReference type="GO" id="GO:0000978">
    <property type="term" value="F:RNA polymerase II cis-regulatory region sequence-specific DNA binding"/>
    <property type="evidence" value="ECO:0007669"/>
    <property type="project" value="InterPro"/>
</dbReference>
<feature type="region of interest" description="Disordered" evidence="8">
    <location>
        <begin position="161"/>
        <end position="245"/>
    </location>
</feature>
<dbReference type="Gene3D" id="3.30.160.60">
    <property type="entry name" value="Classic Zinc Finger"/>
    <property type="match status" value="1"/>
</dbReference>
<dbReference type="InterPro" id="IPR051059">
    <property type="entry name" value="VerF-like"/>
</dbReference>
<feature type="region of interest" description="Disordered" evidence="8">
    <location>
        <begin position="1"/>
        <end position="83"/>
    </location>
</feature>
<reference evidence="10 11" key="1">
    <citation type="submission" date="2018-02" db="EMBL/GenBank/DDBJ databases">
        <title>Draft genome sequences of Elsinoe sp., causing black scab on jojoba.</title>
        <authorList>
            <person name="Stodart B."/>
            <person name="Jeffress S."/>
            <person name="Ash G."/>
            <person name="Arun Chinnappa K."/>
        </authorList>
    </citation>
    <scope>NUCLEOTIDE SEQUENCE [LARGE SCALE GENOMIC DNA]</scope>
    <source>
        <strain evidence="10 11">Hillstone_2</strain>
    </source>
</reference>
<proteinExistence type="predicted"/>
<feature type="region of interest" description="Disordered" evidence="8">
    <location>
        <begin position="707"/>
        <end position="733"/>
    </location>
</feature>
<keyword evidence="3" id="KW-0677">Repeat</keyword>
<dbReference type="PANTHER" id="PTHR40626:SF11">
    <property type="entry name" value="ZINC FINGER PROTEIN YPR022C"/>
    <property type="match status" value="1"/>
</dbReference>
<protein>
    <submittedName>
        <fullName evidence="10">Fungal specific transcription factor domain-containing protein 1</fullName>
    </submittedName>
</protein>
<feature type="domain" description="C2H2-type" evidence="9">
    <location>
        <begin position="88"/>
        <end position="117"/>
    </location>
</feature>
<comment type="subcellular location">
    <subcellularLocation>
        <location evidence="1">Nucleus</location>
    </subcellularLocation>
</comment>
<keyword evidence="6" id="KW-0539">Nucleus</keyword>
<comment type="caution">
    <text evidence="10">The sequence shown here is derived from an EMBL/GenBank/DDBJ whole genome shotgun (WGS) entry which is preliminary data.</text>
</comment>
<keyword evidence="5" id="KW-0862">Zinc</keyword>
<evidence type="ECO:0000313" key="10">
    <source>
        <dbReference type="EMBL" id="TKX27620.1"/>
    </source>
</evidence>
<dbReference type="InterPro" id="IPR007219">
    <property type="entry name" value="XnlR_reg_dom"/>
</dbReference>
<keyword evidence="2" id="KW-0479">Metal-binding</keyword>
<dbReference type="PANTHER" id="PTHR40626">
    <property type="entry name" value="MIP31509P"/>
    <property type="match status" value="1"/>
</dbReference>
<dbReference type="GO" id="GO:0008270">
    <property type="term" value="F:zinc ion binding"/>
    <property type="evidence" value="ECO:0007669"/>
    <property type="project" value="UniProtKB-KW"/>
</dbReference>
<feature type="region of interest" description="Disordered" evidence="8">
    <location>
        <begin position="278"/>
        <end position="332"/>
    </location>
</feature>
<name>A0A4U7BCM4_9PEZI</name>
<evidence type="ECO:0000313" key="11">
    <source>
        <dbReference type="Proteomes" id="UP000308133"/>
    </source>
</evidence>
<feature type="compositionally biased region" description="Low complexity" evidence="8">
    <location>
        <begin position="499"/>
        <end position="512"/>
    </location>
</feature>
<dbReference type="GO" id="GO:0006351">
    <property type="term" value="P:DNA-templated transcription"/>
    <property type="evidence" value="ECO:0007669"/>
    <property type="project" value="InterPro"/>
</dbReference>
<dbReference type="Proteomes" id="UP000308133">
    <property type="component" value="Unassembled WGS sequence"/>
</dbReference>
<evidence type="ECO:0000256" key="3">
    <source>
        <dbReference type="ARBA" id="ARBA00022737"/>
    </source>
</evidence>
<sequence length="1152" mass="127497">MAAVAMYDSRQNPGNGGVPNDAPLGSGPDYTTANQTASVGTDRASGSRESHDDSAEGPHASNDSQDEEDDKGRSAKRRKLSKDAEKKFICPAEGCDKKYSRAEHLYRHQLNHNPKQIFTCDHPGCDRRFVRADLCTRHKERHNSRESGLVRTTKSRYDLAVTYQSIPPGQAVKRENSHSEARRDSTLAPQLREQQARQGSSSNGTSHSMSIGGPRPSSASMSPVSVRRQSIHMQDPRHQISQDQGVANGHHLASIPQYHPTERPSRPSISIEAGQNYNMQQPSTYGSTYPGSAQTIQQQQQQQQPGPYPMHGYTPFSPYNQQTQPRRNSTSFSPLYQQQNAQSMQYMPSSNHNVTAPQNIPELTPFAPTFQSPISHSMQPAGQQPLRHDMPMTSSMNDSMFQHSMGHDAHISPEHFAMNDPSIPVFNNEIYNNAPFVSADNFTQWLFDSDTSFNNLMAAPDLLGDDFSNQRRSIPEFPQRMDIYQRSSGENSGEPTPPVGSSSVPPRGYGPPRAFESTISHERRKGLLEFVTENFVDGHHSLVTEYRKSVLSGDHDKYPHVLSLPMLETYLSSFWNNVHPQLPILHRPTFATESCPDFLLLTMLALGASNLDRSHGFEMRTRSSDFSFFLAWHTRYRVYQEADFGPPAKLWIFQALLLLEIFEKMYSSRSLHERAHIHHSTTITLMRRGSSLIGRYSQDFPPFSTDPAASSISTGLDTTRTPPGPNGSINASGFNTPDPEWNSWISIEATRRIAFAAFIIDTTHAHMFGHSAVMVAHEMRIALPCDEAMWAAESYEEVSAIKARLEQQEYRQVSFLEALKKTLNCQPVRTNTFGRVSIMAGLLSVSWHMKMQDVRVSSVGIGQAGAWGGKLLRAFDFWKKDFDESLKTLGAAGTGGGGAASRSATGVLATSLATAGGIAGMGMGRNGIELDRDNVFEARTVLHHLAHIAMHCDVLDCMMYAGATRLLGRVITAQDRAAAQRRMVQTWAPSARARDSTFYALKFLSSALLPEGPGGDGAGGGAAGFEYSARNDVLLNRPWVLYLAGMVVWSYGFAREGPLKDTGVVKRLNTQEARVRDMQGFLKRVGGGDSPGQLEKMEGKNQVLGLFMLLRAKFLHARWELLHEAAELMGGCISMLVPGVSWDGMNDRASGR</sequence>
<dbReference type="PROSITE" id="PS50157">
    <property type="entry name" value="ZINC_FINGER_C2H2_2"/>
    <property type="match status" value="2"/>
</dbReference>
<dbReference type="GO" id="GO:0000981">
    <property type="term" value="F:DNA-binding transcription factor activity, RNA polymerase II-specific"/>
    <property type="evidence" value="ECO:0007669"/>
    <property type="project" value="InterPro"/>
</dbReference>
<evidence type="ECO:0000256" key="6">
    <source>
        <dbReference type="ARBA" id="ARBA00023242"/>
    </source>
</evidence>
<evidence type="ECO:0000256" key="5">
    <source>
        <dbReference type="ARBA" id="ARBA00022833"/>
    </source>
</evidence>
<dbReference type="GO" id="GO:0000785">
    <property type="term" value="C:chromatin"/>
    <property type="evidence" value="ECO:0007669"/>
    <property type="project" value="TreeGrafter"/>
</dbReference>
<keyword evidence="4 7" id="KW-0863">Zinc-finger</keyword>
<dbReference type="AlphaFoldDB" id="A0A4U7BCM4"/>
<dbReference type="SMART" id="SM00355">
    <property type="entry name" value="ZnF_C2H2"/>
    <property type="match status" value="2"/>
</dbReference>
<feature type="compositionally biased region" description="Basic and acidic residues" evidence="8">
    <location>
        <begin position="172"/>
        <end position="185"/>
    </location>
</feature>
<feature type="compositionally biased region" description="Polar residues" evidence="8">
    <location>
        <begin position="317"/>
        <end position="332"/>
    </location>
</feature>
<feature type="compositionally biased region" description="Polar residues" evidence="8">
    <location>
        <begin position="217"/>
        <end position="232"/>
    </location>
</feature>
<dbReference type="Pfam" id="PF04082">
    <property type="entry name" value="Fungal_trans"/>
    <property type="match status" value="1"/>
</dbReference>
<dbReference type="InterPro" id="IPR013087">
    <property type="entry name" value="Znf_C2H2_type"/>
</dbReference>
<dbReference type="CDD" id="cd12148">
    <property type="entry name" value="fungal_TF_MHR"/>
    <property type="match status" value="1"/>
</dbReference>
<feature type="compositionally biased region" description="Polar residues" evidence="8">
    <location>
        <begin position="29"/>
        <end position="39"/>
    </location>
</feature>
<evidence type="ECO:0000256" key="1">
    <source>
        <dbReference type="ARBA" id="ARBA00004123"/>
    </source>
</evidence>
<feature type="domain" description="C2H2-type" evidence="9">
    <location>
        <begin position="118"/>
        <end position="147"/>
    </location>
</feature>
<evidence type="ECO:0000259" key="9">
    <source>
        <dbReference type="PROSITE" id="PS50157"/>
    </source>
</evidence>
<dbReference type="EMBL" id="PTQR01000002">
    <property type="protein sequence ID" value="TKX27620.1"/>
    <property type="molecule type" value="Genomic_DNA"/>
</dbReference>
<feature type="region of interest" description="Disordered" evidence="8">
    <location>
        <begin position="486"/>
        <end position="513"/>
    </location>
</feature>
<dbReference type="GO" id="GO:0005634">
    <property type="term" value="C:nucleus"/>
    <property type="evidence" value="ECO:0007669"/>
    <property type="project" value="UniProtKB-SubCell"/>
</dbReference>
<evidence type="ECO:0000256" key="2">
    <source>
        <dbReference type="ARBA" id="ARBA00022723"/>
    </source>
</evidence>
<evidence type="ECO:0000256" key="4">
    <source>
        <dbReference type="ARBA" id="ARBA00022771"/>
    </source>
</evidence>
<feature type="compositionally biased region" description="Basic and acidic residues" evidence="8">
    <location>
        <begin position="45"/>
        <end position="56"/>
    </location>
</feature>
<accession>A0A4U7BCM4</accession>
<dbReference type="InterPro" id="IPR036236">
    <property type="entry name" value="Znf_C2H2_sf"/>
</dbReference>
<evidence type="ECO:0000256" key="8">
    <source>
        <dbReference type="SAM" id="MobiDB-lite"/>
    </source>
</evidence>
<organism evidence="10 11">
    <name type="scientific">Elsinoe australis</name>
    <dbReference type="NCBI Taxonomy" id="40998"/>
    <lineage>
        <taxon>Eukaryota</taxon>
        <taxon>Fungi</taxon>
        <taxon>Dikarya</taxon>
        <taxon>Ascomycota</taxon>
        <taxon>Pezizomycotina</taxon>
        <taxon>Dothideomycetes</taxon>
        <taxon>Dothideomycetidae</taxon>
        <taxon>Myriangiales</taxon>
        <taxon>Elsinoaceae</taxon>
        <taxon>Elsinoe</taxon>
    </lineage>
</organism>
<evidence type="ECO:0000256" key="7">
    <source>
        <dbReference type="PROSITE-ProRule" id="PRU00042"/>
    </source>
</evidence>
<feature type="compositionally biased region" description="Low complexity" evidence="8">
    <location>
        <begin position="199"/>
        <end position="212"/>
    </location>
</feature>
<gene>
    <name evidence="10" type="ORF">C1H76_0044</name>
</gene>
<dbReference type="PROSITE" id="PS00028">
    <property type="entry name" value="ZINC_FINGER_C2H2_1"/>
    <property type="match status" value="2"/>
</dbReference>